<gene>
    <name evidence="1" type="ORF">ACFFIX_23395</name>
</gene>
<comment type="caution">
    <text evidence="1">The sequence shown here is derived from an EMBL/GenBank/DDBJ whole genome shotgun (WGS) entry which is preliminary data.</text>
</comment>
<organism evidence="1 2">
    <name type="scientific">Metabacillus herbersteinensis</name>
    <dbReference type="NCBI Taxonomy" id="283816"/>
    <lineage>
        <taxon>Bacteria</taxon>
        <taxon>Bacillati</taxon>
        <taxon>Bacillota</taxon>
        <taxon>Bacilli</taxon>
        <taxon>Bacillales</taxon>
        <taxon>Bacillaceae</taxon>
        <taxon>Metabacillus</taxon>
    </lineage>
</organism>
<evidence type="ECO:0000313" key="1">
    <source>
        <dbReference type="EMBL" id="MFC0274297.1"/>
    </source>
</evidence>
<dbReference type="RefSeq" id="WP_378938388.1">
    <property type="nucleotide sequence ID" value="NZ_JBHLVO010000032.1"/>
</dbReference>
<sequence length="56" mass="6475">MSGFHEEFFVVAVVFFKTGYSRKTNQVNKFLYTKGVLNLLLISHTFLPYDEVAITL</sequence>
<keyword evidence="2" id="KW-1185">Reference proteome</keyword>
<accession>A0ABV6GKS8</accession>
<protein>
    <submittedName>
        <fullName evidence="1">Uncharacterized protein</fullName>
    </submittedName>
</protein>
<reference evidence="1 2" key="1">
    <citation type="submission" date="2024-09" db="EMBL/GenBank/DDBJ databases">
        <authorList>
            <person name="Sun Q."/>
            <person name="Mori K."/>
        </authorList>
    </citation>
    <scope>NUCLEOTIDE SEQUENCE [LARGE SCALE GENOMIC DNA]</scope>
    <source>
        <strain evidence="1 2">CCM 7228</strain>
    </source>
</reference>
<dbReference type="Proteomes" id="UP001589854">
    <property type="component" value="Unassembled WGS sequence"/>
</dbReference>
<dbReference type="EMBL" id="JBHLVO010000032">
    <property type="protein sequence ID" value="MFC0274297.1"/>
    <property type="molecule type" value="Genomic_DNA"/>
</dbReference>
<proteinExistence type="predicted"/>
<name>A0ABV6GKS8_9BACI</name>
<evidence type="ECO:0000313" key="2">
    <source>
        <dbReference type="Proteomes" id="UP001589854"/>
    </source>
</evidence>